<evidence type="ECO:0000256" key="3">
    <source>
        <dbReference type="ARBA" id="ARBA00022692"/>
    </source>
</evidence>
<keyword evidence="5 6" id="KW-0472">Membrane</keyword>
<evidence type="ECO:0000256" key="5">
    <source>
        <dbReference type="ARBA" id="ARBA00023136"/>
    </source>
</evidence>
<dbReference type="EMBL" id="CP008944">
    <property type="protein sequence ID" value="AIG63395.1"/>
    <property type="molecule type" value="Genomic_DNA"/>
</dbReference>
<name>A0ABN4DB45_9CORY</name>
<evidence type="ECO:0000313" key="9">
    <source>
        <dbReference type="Proteomes" id="UP000028504"/>
    </source>
</evidence>
<comment type="subcellular location">
    <subcellularLocation>
        <location evidence="1">Cell membrane</location>
        <topology evidence="1">Single-pass membrane protein</topology>
    </subcellularLocation>
</comment>
<reference evidence="8 9" key="1">
    <citation type="submission" date="2014-07" db="EMBL/GenBank/DDBJ databases">
        <title>Complete genome sequence of Corynebacterium atypicum DSM 44849: identifiction of the mycolic acid biosynthesis genes.</title>
        <authorList>
            <person name="Tippelt A."/>
            <person name="Mollmann S."/>
            <person name="Albersmeier A."/>
            <person name="Jaenicke S."/>
            <person name="Ruckert C."/>
            <person name="Tauch A."/>
        </authorList>
    </citation>
    <scope>NUCLEOTIDE SEQUENCE [LARGE SCALE GENOMIC DNA]</scope>
    <source>
        <strain evidence="8 9">R2070</strain>
    </source>
</reference>
<evidence type="ECO:0000256" key="2">
    <source>
        <dbReference type="ARBA" id="ARBA00022475"/>
    </source>
</evidence>
<dbReference type="InterPro" id="IPR052027">
    <property type="entry name" value="PspC"/>
</dbReference>
<dbReference type="Pfam" id="PF04024">
    <property type="entry name" value="PspC"/>
    <property type="match status" value="1"/>
</dbReference>
<protein>
    <recommendedName>
        <fullName evidence="7">Phage shock protein PspC N-terminal domain-containing protein</fullName>
    </recommendedName>
</protein>
<keyword evidence="2" id="KW-1003">Cell membrane</keyword>
<feature type="transmembrane region" description="Helical" evidence="6">
    <location>
        <begin position="38"/>
        <end position="60"/>
    </location>
</feature>
<keyword evidence="9" id="KW-1185">Reference proteome</keyword>
<keyword evidence="3 6" id="KW-0812">Transmembrane</keyword>
<keyword evidence="4 6" id="KW-1133">Transmembrane helix</keyword>
<dbReference type="PANTHER" id="PTHR33885:SF3">
    <property type="entry name" value="PHAGE SHOCK PROTEIN C"/>
    <property type="match status" value="1"/>
</dbReference>
<evidence type="ECO:0000313" key="8">
    <source>
        <dbReference type="EMBL" id="AIG63395.1"/>
    </source>
</evidence>
<feature type="domain" description="Phage shock protein PspC N-terminal" evidence="7">
    <location>
        <begin position="8"/>
        <end position="63"/>
    </location>
</feature>
<evidence type="ECO:0000256" key="4">
    <source>
        <dbReference type="ARBA" id="ARBA00022989"/>
    </source>
</evidence>
<dbReference type="InterPro" id="IPR007168">
    <property type="entry name" value="Phageshock_PspC_N"/>
</dbReference>
<dbReference type="Proteomes" id="UP000028504">
    <property type="component" value="Chromosome"/>
</dbReference>
<dbReference type="PANTHER" id="PTHR33885">
    <property type="entry name" value="PHAGE SHOCK PROTEIN C"/>
    <property type="match status" value="1"/>
</dbReference>
<organism evidence="8 9">
    <name type="scientific">Corynebacterium atypicum</name>
    <dbReference type="NCBI Taxonomy" id="191610"/>
    <lineage>
        <taxon>Bacteria</taxon>
        <taxon>Bacillati</taxon>
        <taxon>Actinomycetota</taxon>
        <taxon>Actinomycetes</taxon>
        <taxon>Mycobacteriales</taxon>
        <taxon>Corynebacteriaceae</taxon>
        <taxon>Corynebacterium</taxon>
    </lineage>
</organism>
<evidence type="ECO:0000256" key="1">
    <source>
        <dbReference type="ARBA" id="ARBA00004162"/>
    </source>
</evidence>
<proteinExistence type="predicted"/>
<dbReference type="RefSeq" id="WP_038603957.1">
    <property type="nucleotide sequence ID" value="NZ_CP008944.1"/>
</dbReference>
<sequence length="64" mass="7108">MAGFASSPLHRSSVDRWIGGVCGGIAETYDWDPTLVRLITVLLLYFAGTPIIIYLILWVIMPLD</sequence>
<evidence type="ECO:0000259" key="7">
    <source>
        <dbReference type="Pfam" id="PF04024"/>
    </source>
</evidence>
<accession>A0ABN4DB45</accession>
<evidence type="ECO:0000256" key="6">
    <source>
        <dbReference type="SAM" id="Phobius"/>
    </source>
</evidence>
<gene>
    <name evidence="8" type="ORF">CATYP_00250</name>
</gene>